<dbReference type="AlphaFoldDB" id="A0A7C3J5A9"/>
<gene>
    <name evidence="3" type="ORF">ENS15_00540</name>
</gene>
<comment type="caution">
    <text evidence="3">The sequence shown here is derived from an EMBL/GenBank/DDBJ whole genome shotgun (WGS) entry which is preliminary data.</text>
</comment>
<dbReference type="PANTHER" id="PTHR48094">
    <property type="entry name" value="PROTEIN/NUCLEIC ACID DEGLYCASE DJ-1-RELATED"/>
    <property type="match status" value="1"/>
</dbReference>
<feature type="domain" description="DJ-1/PfpI" evidence="2">
    <location>
        <begin position="33"/>
        <end position="189"/>
    </location>
</feature>
<organism evidence="3">
    <name type="scientific">candidate division WOR-3 bacterium</name>
    <dbReference type="NCBI Taxonomy" id="2052148"/>
    <lineage>
        <taxon>Bacteria</taxon>
        <taxon>Bacteria division WOR-3</taxon>
    </lineage>
</organism>
<proteinExistence type="predicted"/>
<keyword evidence="1" id="KW-0732">Signal</keyword>
<dbReference type="InterPro" id="IPR002818">
    <property type="entry name" value="DJ-1/PfpI"/>
</dbReference>
<dbReference type="InterPro" id="IPR029062">
    <property type="entry name" value="Class_I_gatase-like"/>
</dbReference>
<evidence type="ECO:0000259" key="2">
    <source>
        <dbReference type="Pfam" id="PF01965"/>
    </source>
</evidence>
<accession>A0A7C3J5A9</accession>
<sequence length="202" mass="23115">MKKLNFLMFVFIFTTLFGADIKNSTGAIYIPKNYFSYVDLFKFKTIFDSLNLNYFTFSDKNDTCISETFEKVLPNTCIDSISVSDFDYLIIVGGRGVVNEIENKKLLKLIKEADLQKKFIIAIGYAPVLLVKAKVTDGKYVTMTNTYMLYQKVKDVKIKYVNRDIVSSKNLITTQTNENLDLLFSKFVELYNGTSSTESFGK</sequence>
<dbReference type="Pfam" id="PF01965">
    <property type="entry name" value="DJ-1_PfpI"/>
    <property type="match status" value="1"/>
</dbReference>
<feature type="chain" id="PRO_5028377351" description="DJ-1/PfpI domain-containing protein" evidence="1">
    <location>
        <begin position="19"/>
        <end position="202"/>
    </location>
</feature>
<feature type="signal peptide" evidence="1">
    <location>
        <begin position="1"/>
        <end position="18"/>
    </location>
</feature>
<reference evidence="3" key="1">
    <citation type="journal article" date="2020" name="mSystems">
        <title>Genome- and Community-Level Interaction Insights into Carbon Utilization and Element Cycling Functions of Hydrothermarchaeota in Hydrothermal Sediment.</title>
        <authorList>
            <person name="Zhou Z."/>
            <person name="Liu Y."/>
            <person name="Xu W."/>
            <person name="Pan J."/>
            <person name="Luo Z.H."/>
            <person name="Li M."/>
        </authorList>
    </citation>
    <scope>NUCLEOTIDE SEQUENCE [LARGE SCALE GENOMIC DNA]</scope>
    <source>
        <strain evidence="3">SpSt-464</strain>
    </source>
</reference>
<protein>
    <recommendedName>
        <fullName evidence="2">DJ-1/PfpI domain-containing protein</fullName>
    </recommendedName>
</protein>
<name>A0A7C3J5A9_UNCW3</name>
<dbReference type="InterPro" id="IPR050325">
    <property type="entry name" value="Prot/Nucl_acid_deglycase"/>
</dbReference>
<dbReference type="EMBL" id="DSTT01000001">
    <property type="protein sequence ID" value="HFK23131.1"/>
    <property type="molecule type" value="Genomic_DNA"/>
</dbReference>
<dbReference type="Gene3D" id="3.40.50.880">
    <property type="match status" value="1"/>
</dbReference>
<dbReference type="SUPFAM" id="SSF52317">
    <property type="entry name" value="Class I glutamine amidotransferase-like"/>
    <property type="match status" value="1"/>
</dbReference>
<dbReference type="PANTHER" id="PTHR48094:SF12">
    <property type="entry name" value="PARKINSON DISEASE PROTEIN 7 HOMOLOG"/>
    <property type="match status" value="1"/>
</dbReference>
<evidence type="ECO:0000256" key="1">
    <source>
        <dbReference type="SAM" id="SignalP"/>
    </source>
</evidence>
<dbReference type="GO" id="GO:0005737">
    <property type="term" value="C:cytoplasm"/>
    <property type="evidence" value="ECO:0007669"/>
    <property type="project" value="TreeGrafter"/>
</dbReference>
<evidence type="ECO:0000313" key="3">
    <source>
        <dbReference type="EMBL" id="HFK23131.1"/>
    </source>
</evidence>